<dbReference type="Gene3D" id="3.90.1200.10">
    <property type="match status" value="1"/>
</dbReference>
<dbReference type="InterPro" id="IPR011009">
    <property type="entry name" value="Kinase-like_dom_sf"/>
</dbReference>
<dbReference type="InterPro" id="IPR002575">
    <property type="entry name" value="Aminoglycoside_PTrfase"/>
</dbReference>
<accession>A0ABQ3IR81</accession>
<organism evidence="2 3">
    <name type="scientific">Thalassotalea profundi</name>
    <dbReference type="NCBI Taxonomy" id="2036687"/>
    <lineage>
        <taxon>Bacteria</taxon>
        <taxon>Pseudomonadati</taxon>
        <taxon>Pseudomonadota</taxon>
        <taxon>Gammaproteobacteria</taxon>
        <taxon>Alteromonadales</taxon>
        <taxon>Colwelliaceae</taxon>
        <taxon>Thalassotalea</taxon>
    </lineage>
</organism>
<keyword evidence="3" id="KW-1185">Reference proteome</keyword>
<protein>
    <submittedName>
        <fullName evidence="2">Cell wall phosphotransferase</fullName>
    </submittedName>
</protein>
<dbReference type="EMBL" id="BNAH01000008">
    <property type="protein sequence ID" value="GHE92101.1"/>
    <property type="molecule type" value="Genomic_DNA"/>
</dbReference>
<reference evidence="3" key="1">
    <citation type="journal article" date="2019" name="Int. J. Syst. Evol. Microbiol.">
        <title>The Global Catalogue of Microorganisms (GCM) 10K type strain sequencing project: providing services to taxonomists for standard genome sequencing and annotation.</title>
        <authorList>
            <consortium name="The Broad Institute Genomics Platform"/>
            <consortium name="The Broad Institute Genome Sequencing Center for Infectious Disease"/>
            <person name="Wu L."/>
            <person name="Ma J."/>
        </authorList>
    </citation>
    <scope>NUCLEOTIDE SEQUENCE [LARGE SCALE GENOMIC DNA]</scope>
    <source>
        <strain evidence="3">CGMCC 1.15922</strain>
    </source>
</reference>
<comment type="caution">
    <text evidence="2">The sequence shown here is derived from an EMBL/GenBank/DDBJ whole genome shotgun (WGS) entry which is preliminary data.</text>
</comment>
<dbReference type="RefSeq" id="WP_189378324.1">
    <property type="nucleotide sequence ID" value="NZ_BNAH01000008.1"/>
</dbReference>
<dbReference type="Proteomes" id="UP000626370">
    <property type="component" value="Unassembled WGS sequence"/>
</dbReference>
<evidence type="ECO:0000259" key="1">
    <source>
        <dbReference type="Pfam" id="PF01636"/>
    </source>
</evidence>
<dbReference type="SUPFAM" id="SSF56112">
    <property type="entry name" value="Protein kinase-like (PK-like)"/>
    <property type="match status" value="1"/>
</dbReference>
<evidence type="ECO:0000313" key="3">
    <source>
        <dbReference type="Proteomes" id="UP000626370"/>
    </source>
</evidence>
<dbReference type="Gene3D" id="3.30.200.20">
    <property type="entry name" value="Phosphorylase Kinase, domain 1"/>
    <property type="match status" value="1"/>
</dbReference>
<dbReference type="Pfam" id="PF01636">
    <property type="entry name" value="APH"/>
    <property type="match status" value="1"/>
</dbReference>
<feature type="domain" description="Aminoglycoside phosphotransferase" evidence="1">
    <location>
        <begin position="61"/>
        <end position="243"/>
    </location>
</feature>
<evidence type="ECO:0000313" key="2">
    <source>
        <dbReference type="EMBL" id="GHE92101.1"/>
    </source>
</evidence>
<proteinExistence type="predicted"/>
<name>A0ABQ3IR81_9GAMM</name>
<gene>
    <name evidence="2" type="ORF">GCM10011501_22030</name>
</gene>
<sequence>MIEDVRQSQLITWLSEVFSAKKIVLLAMNGDAGFRRYFRFKYKNQIFIAVDSPAQWCNNVAFNKIQHLLQEANIQVPQIIAENKSEGFFCLSDLGDTLLSDIVSLETMAFYYQQAIAILPKISKLPCESFPVFDESFIQTELNIFVEWLLNEHLAIVLTDQENFQLEQCFAVLIDNALSQPQVTMHRDYHSRNIMQTADKQLAIIDFQDAVRGPITYDIVSLLRDCYLKWPNENVSELLDHFIALQTVEHNLTGISKEQWQIWFDLMGLQRHIKASGIFARLYHRDNKTSYLKDIPLTLSYIVDISSQYDSLTFLAKLVSEKVLPKLAKLTSKPLNVVREYQ</sequence>